<accession>A0ABP3GD02</accession>
<proteinExistence type="predicted"/>
<name>A0ABP3GD02_9ACTN</name>
<sequence>MELPLRVLRGGEPVAKPGGELLVRGVALSDLRAHLATQDHDGSPFLLDALRAKGRGYGEVTRSRDALPATAFTQ</sequence>
<protein>
    <submittedName>
        <fullName evidence="1">Uncharacterized protein</fullName>
    </submittedName>
</protein>
<comment type="caution">
    <text evidence="1">The sequence shown here is derived from an EMBL/GenBank/DDBJ whole genome shotgun (WGS) entry which is preliminary data.</text>
</comment>
<dbReference type="EMBL" id="BAAABM010000029">
    <property type="protein sequence ID" value="GAA0342450.1"/>
    <property type="molecule type" value="Genomic_DNA"/>
</dbReference>
<evidence type="ECO:0000313" key="2">
    <source>
        <dbReference type="Proteomes" id="UP001501822"/>
    </source>
</evidence>
<reference evidence="2" key="1">
    <citation type="journal article" date="2019" name="Int. J. Syst. Evol. Microbiol.">
        <title>The Global Catalogue of Microorganisms (GCM) 10K type strain sequencing project: providing services to taxonomists for standard genome sequencing and annotation.</title>
        <authorList>
            <consortium name="The Broad Institute Genomics Platform"/>
            <consortium name="The Broad Institute Genome Sequencing Center for Infectious Disease"/>
            <person name="Wu L."/>
            <person name="Ma J."/>
        </authorList>
    </citation>
    <scope>NUCLEOTIDE SEQUENCE [LARGE SCALE GENOMIC DNA]</scope>
    <source>
        <strain evidence="2">JCM 3146</strain>
    </source>
</reference>
<gene>
    <name evidence="1" type="ORF">GCM10010151_35040</name>
</gene>
<dbReference type="Proteomes" id="UP001501822">
    <property type="component" value="Unassembled WGS sequence"/>
</dbReference>
<organism evidence="1 2">
    <name type="scientific">Actinoallomurus spadix</name>
    <dbReference type="NCBI Taxonomy" id="79912"/>
    <lineage>
        <taxon>Bacteria</taxon>
        <taxon>Bacillati</taxon>
        <taxon>Actinomycetota</taxon>
        <taxon>Actinomycetes</taxon>
        <taxon>Streptosporangiales</taxon>
        <taxon>Thermomonosporaceae</taxon>
        <taxon>Actinoallomurus</taxon>
    </lineage>
</organism>
<keyword evidence="2" id="KW-1185">Reference proteome</keyword>
<evidence type="ECO:0000313" key="1">
    <source>
        <dbReference type="EMBL" id="GAA0342450.1"/>
    </source>
</evidence>